<evidence type="ECO:0000313" key="2">
    <source>
        <dbReference type="Proteomes" id="UP000093695"/>
    </source>
</evidence>
<protein>
    <submittedName>
        <fullName evidence="1">Uncharacterized protein</fullName>
    </submittedName>
</protein>
<gene>
    <name evidence="1" type="ORF">SD37_11650</name>
</gene>
<dbReference type="EMBL" id="CP016174">
    <property type="protein sequence ID" value="ANN16232.1"/>
    <property type="molecule type" value="Genomic_DNA"/>
</dbReference>
<dbReference type="Proteomes" id="UP000093695">
    <property type="component" value="Chromosome"/>
</dbReference>
<evidence type="ECO:0000313" key="1">
    <source>
        <dbReference type="EMBL" id="ANN16232.1"/>
    </source>
</evidence>
<proteinExistence type="predicted"/>
<dbReference type="AlphaFoldDB" id="A0A193BVI3"/>
<accession>A0A193BVI3</accession>
<keyword evidence="2" id="KW-1185">Reference proteome</keyword>
<name>A0A193BVI3_AMYOR</name>
<reference evidence="1 2" key="1">
    <citation type="journal article" date="2015" name="Genome Announc.">
        <title>Draft Genome Sequence of Norvancomycin-Producing Strain Amycolatopsis orientalis CPCC200066.</title>
        <authorList>
            <person name="Lei X."/>
            <person name="Yuan F."/>
            <person name="Shi Y."/>
            <person name="Li X."/>
            <person name="Wang L."/>
            <person name="Hong B."/>
        </authorList>
    </citation>
    <scope>NUCLEOTIDE SEQUENCE [LARGE SCALE GENOMIC DNA]</scope>
    <source>
        <strain evidence="1 2">B-37</strain>
    </source>
</reference>
<organism evidence="1 2">
    <name type="scientific">Amycolatopsis orientalis</name>
    <name type="common">Nocardia orientalis</name>
    <dbReference type="NCBI Taxonomy" id="31958"/>
    <lineage>
        <taxon>Bacteria</taxon>
        <taxon>Bacillati</taxon>
        <taxon>Actinomycetota</taxon>
        <taxon>Actinomycetes</taxon>
        <taxon>Pseudonocardiales</taxon>
        <taxon>Pseudonocardiaceae</taxon>
        <taxon>Amycolatopsis</taxon>
    </lineage>
</organism>
<sequence>MSIQEKAAELRNLASLEHARSMLAELKADVEGKVQMAAMLLGNHAGLSEIQGAAGQVESLADQVMQAIGALGEAITGVADRIQQG</sequence>
<dbReference type="KEGG" id="aori:SD37_11650"/>